<feature type="transmembrane region" description="Helical" evidence="1">
    <location>
        <begin position="26"/>
        <end position="44"/>
    </location>
</feature>
<feature type="transmembrane region" description="Helical" evidence="1">
    <location>
        <begin position="167"/>
        <end position="192"/>
    </location>
</feature>
<feature type="transmembrane region" description="Helical" evidence="1">
    <location>
        <begin position="90"/>
        <end position="109"/>
    </location>
</feature>
<keyword evidence="1" id="KW-1133">Transmembrane helix</keyword>
<gene>
    <name evidence="2" type="ORF">MNBD_ACTINO02-2561</name>
</gene>
<sequence length="275" mass="29544">MPTIATVILVLRSIFGKTIWERRRSMPWWIGGLAFLLIVTILSYPSFKDTQGLEDLFKNMQPMLAMFGVESAADLFSPVGLINARMYESIGILVIGAFAISMGTAALAGEEDRGTMELLLMQPISRRSIVLQKHAALTVLLIGINVFLAIVLFVGNPVLDGLLSVQGILAANVGATLVGFLFGSLALAIGGVTGKRGMTNGISAGYLAAAFFFNGIANIVDGLKWTQKLTPFYWFSRADPLANGFPMGDFVVLLVVGLVLVGVGLWGFDRRDVVV</sequence>
<evidence type="ECO:0000313" key="2">
    <source>
        <dbReference type="EMBL" id="VAW06452.1"/>
    </source>
</evidence>
<dbReference type="PANTHER" id="PTHR37305">
    <property type="entry name" value="INTEGRAL MEMBRANE PROTEIN-RELATED"/>
    <property type="match status" value="1"/>
</dbReference>
<name>A0A3B0SVW0_9ZZZZ</name>
<reference evidence="2" key="1">
    <citation type="submission" date="2018-06" db="EMBL/GenBank/DDBJ databases">
        <authorList>
            <person name="Zhirakovskaya E."/>
        </authorList>
    </citation>
    <scope>NUCLEOTIDE SEQUENCE</scope>
</reference>
<proteinExistence type="predicted"/>
<dbReference type="PANTHER" id="PTHR37305:SF1">
    <property type="entry name" value="MEMBRANE PROTEIN"/>
    <property type="match status" value="1"/>
</dbReference>
<dbReference type="GO" id="GO:0005886">
    <property type="term" value="C:plasma membrane"/>
    <property type="evidence" value="ECO:0007669"/>
    <property type="project" value="UniProtKB-SubCell"/>
</dbReference>
<accession>A0A3B0SVW0</accession>
<evidence type="ECO:0000256" key="1">
    <source>
        <dbReference type="SAM" id="Phobius"/>
    </source>
</evidence>
<protein>
    <submittedName>
        <fullName evidence="2">Uncharacterized protein</fullName>
    </submittedName>
</protein>
<feature type="transmembrane region" description="Helical" evidence="1">
    <location>
        <begin position="130"/>
        <end position="155"/>
    </location>
</feature>
<dbReference type="GO" id="GO:0140359">
    <property type="term" value="F:ABC-type transporter activity"/>
    <property type="evidence" value="ECO:0007669"/>
    <property type="project" value="InterPro"/>
</dbReference>
<dbReference type="EMBL" id="UOEK01000353">
    <property type="protein sequence ID" value="VAW06452.1"/>
    <property type="molecule type" value="Genomic_DNA"/>
</dbReference>
<dbReference type="Pfam" id="PF12679">
    <property type="entry name" value="ABC2_membrane_2"/>
    <property type="match status" value="1"/>
</dbReference>
<dbReference type="AlphaFoldDB" id="A0A3B0SVW0"/>
<keyword evidence="1" id="KW-0812">Transmembrane</keyword>
<feature type="transmembrane region" description="Helical" evidence="1">
    <location>
        <begin position="245"/>
        <end position="268"/>
    </location>
</feature>
<feature type="transmembrane region" description="Helical" evidence="1">
    <location>
        <begin position="204"/>
        <end position="225"/>
    </location>
</feature>
<organism evidence="2">
    <name type="scientific">hydrothermal vent metagenome</name>
    <dbReference type="NCBI Taxonomy" id="652676"/>
    <lineage>
        <taxon>unclassified sequences</taxon>
        <taxon>metagenomes</taxon>
        <taxon>ecological metagenomes</taxon>
    </lineage>
</organism>
<keyword evidence="1" id="KW-0472">Membrane</keyword>